<organism evidence="2 3">
    <name type="scientific">Actinophytocola glycyrrhizae</name>
    <dbReference type="NCBI Taxonomy" id="2044873"/>
    <lineage>
        <taxon>Bacteria</taxon>
        <taxon>Bacillati</taxon>
        <taxon>Actinomycetota</taxon>
        <taxon>Actinomycetes</taxon>
        <taxon>Pseudonocardiales</taxon>
        <taxon>Pseudonocardiaceae</taxon>
    </lineage>
</organism>
<gene>
    <name evidence="2" type="ORF">ACFPCV_12410</name>
</gene>
<evidence type="ECO:0000313" key="3">
    <source>
        <dbReference type="Proteomes" id="UP001595859"/>
    </source>
</evidence>
<proteinExistence type="predicted"/>
<protein>
    <submittedName>
        <fullName evidence="2">Uncharacterized protein</fullName>
    </submittedName>
</protein>
<comment type="caution">
    <text evidence="2">The sequence shown here is derived from an EMBL/GenBank/DDBJ whole genome shotgun (WGS) entry which is preliminary data.</text>
</comment>
<dbReference type="EMBL" id="JBHSIS010000006">
    <property type="protein sequence ID" value="MFC4854308.1"/>
    <property type="molecule type" value="Genomic_DNA"/>
</dbReference>
<name>A0ABV9S061_9PSEU</name>
<feature type="compositionally biased region" description="Basic and acidic residues" evidence="1">
    <location>
        <begin position="28"/>
        <end position="42"/>
    </location>
</feature>
<evidence type="ECO:0000313" key="2">
    <source>
        <dbReference type="EMBL" id="MFC4854308.1"/>
    </source>
</evidence>
<dbReference type="Proteomes" id="UP001595859">
    <property type="component" value="Unassembled WGS sequence"/>
</dbReference>
<dbReference type="RefSeq" id="WP_378056254.1">
    <property type="nucleotide sequence ID" value="NZ_JBHSIS010000006.1"/>
</dbReference>
<evidence type="ECO:0000256" key="1">
    <source>
        <dbReference type="SAM" id="MobiDB-lite"/>
    </source>
</evidence>
<reference evidence="3" key="1">
    <citation type="journal article" date="2019" name="Int. J. Syst. Evol. Microbiol.">
        <title>The Global Catalogue of Microorganisms (GCM) 10K type strain sequencing project: providing services to taxonomists for standard genome sequencing and annotation.</title>
        <authorList>
            <consortium name="The Broad Institute Genomics Platform"/>
            <consortium name="The Broad Institute Genome Sequencing Center for Infectious Disease"/>
            <person name="Wu L."/>
            <person name="Ma J."/>
        </authorList>
    </citation>
    <scope>NUCLEOTIDE SEQUENCE [LARGE SCALE GENOMIC DNA]</scope>
    <source>
        <strain evidence="3">ZS-22-S1</strain>
    </source>
</reference>
<sequence length="51" mass="5221">MTETKATKEPINPQAPCGECGSTAHTTGHHEGNAEPMGHHEGNSIPTGTPA</sequence>
<accession>A0ABV9S061</accession>
<keyword evidence="3" id="KW-1185">Reference proteome</keyword>
<feature type="region of interest" description="Disordered" evidence="1">
    <location>
        <begin position="1"/>
        <end position="51"/>
    </location>
</feature>